<organism evidence="2 3">
    <name type="scientific">Paenibacillus anaericanus</name>
    <dbReference type="NCBI Taxonomy" id="170367"/>
    <lineage>
        <taxon>Bacteria</taxon>
        <taxon>Bacillati</taxon>
        <taxon>Bacillota</taxon>
        <taxon>Bacilli</taxon>
        <taxon>Bacillales</taxon>
        <taxon>Paenibacillaceae</taxon>
        <taxon>Paenibacillus</taxon>
    </lineage>
</organism>
<name>A0A433Y656_9BACL</name>
<dbReference type="RefSeq" id="WP_127193465.1">
    <property type="nucleotide sequence ID" value="NZ_RZNY01000015.1"/>
</dbReference>
<reference evidence="2 3" key="1">
    <citation type="submission" date="2018-12" db="EMBL/GenBank/DDBJ databases">
        <authorList>
            <person name="Sun L."/>
            <person name="Chen Z."/>
        </authorList>
    </citation>
    <scope>NUCLEOTIDE SEQUENCE [LARGE SCALE GENOMIC DNA]</scope>
    <source>
        <strain evidence="2 3">DSM 15890</strain>
    </source>
</reference>
<dbReference type="Proteomes" id="UP000279446">
    <property type="component" value="Unassembled WGS sequence"/>
</dbReference>
<accession>A0A433Y656</accession>
<sequence>MNKKQFNWLLISLILLFSMAACSTPEKKISTNQEKKLVINDQDITKGEIYLGMTFDDVLEKIRLLNLELYSEDTEEGIENSRTVNMLGTNEYIFNFDKSLKLVSISTLDTLTTPSGLEPGSSIETMKQIYGNNTDTAQEGEFTLYRYNKGDYSLVFYTMNSKVYYWSIYQDCNFEMIDKNFSYSCNN</sequence>
<protein>
    <recommendedName>
        <fullName evidence="4">DUF4309 domain-containing protein</fullName>
    </recommendedName>
</protein>
<evidence type="ECO:0000313" key="2">
    <source>
        <dbReference type="EMBL" id="RUT44520.1"/>
    </source>
</evidence>
<dbReference type="EMBL" id="RZNY01000015">
    <property type="protein sequence ID" value="RUT44520.1"/>
    <property type="molecule type" value="Genomic_DNA"/>
</dbReference>
<keyword evidence="1" id="KW-0732">Signal</keyword>
<dbReference type="PROSITE" id="PS51257">
    <property type="entry name" value="PROKAR_LIPOPROTEIN"/>
    <property type="match status" value="1"/>
</dbReference>
<comment type="caution">
    <text evidence="2">The sequence shown here is derived from an EMBL/GenBank/DDBJ whole genome shotgun (WGS) entry which is preliminary data.</text>
</comment>
<feature type="chain" id="PRO_5039633305" description="DUF4309 domain-containing protein" evidence="1">
    <location>
        <begin position="24"/>
        <end position="187"/>
    </location>
</feature>
<evidence type="ECO:0008006" key="4">
    <source>
        <dbReference type="Google" id="ProtNLM"/>
    </source>
</evidence>
<feature type="signal peptide" evidence="1">
    <location>
        <begin position="1"/>
        <end position="23"/>
    </location>
</feature>
<dbReference type="AlphaFoldDB" id="A0A433Y656"/>
<gene>
    <name evidence="2" type="ORF">EJP82_18080</name>
</gene>
<proteinExistence type="predicted"/>
<evidence type="ECO:0000256" key="1">
    <source>
        <dbReference type="SAM" id="SignalP"/>
    </source>
</evidence>
<evidence type="ECO:0000313" key="3">
    <source>
        <dbReference type="Proteomes" id="UP000279446"/>
    </source>
</evidence>
<dbReference type="OrthoDB" id="2856120at2"/>
<keyword evidence="3" id="KW-1185">Reference proteome</keyword>